<proteinExistence type="predicted"/>
<evidence type="ECO:0000313" key="2">
    <source>
        <dbReference type="Proteomes" id="UP000024635"/>
    </source>
</evidence>
<accession>A0A016UFH2</accession>
<dbReference type="AlphaFoldDB" id="A0A016UFH2"/>
<protein>
    <submittedName>
        <fullName evidence="1">Uncharacterized protein</fullName>
    </submittedName>
</protein>
<name>A0A016UFH2_9BILA</name>
<gene>
    <name evidence="1" type="primary">Acey_s0043.g848</name>
    <name evidence="1" type="ORF">Y032_0043g848</name>
</gene>
<keyword evidence="2" id="KW-1185">Reference proteome</keyword>
<comment type="caution">
    <text evidence="1">The sequence shown here is derived from an EMBL/GenBank/DDBJ whole genome shotgun (WGS) entry which is preliminary data.</text>
</comment>
<organism evidence="1 2">
    <name type="scientific">Ancylostoma ceylanicum</name>
    <dbReference type="NCBI Taxonomy" id="53326"/>
    <lineage>
        <taxon>Eukaryota</taxon>
        <taxon>Metazoa</taxon>
        <taxon>Ecdysozoa</taxon>
        <taxon>Nematoda</taxon>
        <taxon>Chromadorea</taxon>
        <taxon>Rhabditida</taxon>
        <taxon>Rhabditina</taxon>
        <taxon>Rhabditomorpha</taxon>
        <taxon>Strongyloidea</taxon>
        <taxon>Ancylostomatidae</taxon>
        <taxon>Ancylostomatinae</taxon>
        <taxon>Ancylostoma</taxon>
    </lineage>
</organism>
<sequence length="82" mass="9254">MTEAKDRAKSKDHGVTFDAAMAFEKRQRQEKVSQFGEQSSTGSQREFTQFVTVCLVTILSQVVLRFVRVFVPGTYVREGSCS</sequence>
<reference evidence="2" key="1">
    <citation type="journal article" date="2015" name="Nat. Genet.">
        <title>The genome and transcriptome of the zoonotic hookworm Ancylostoma ceylanicum identify infection-specific gene families.</title>
        <authorList>
            <person name="Schwarz E.M."/>
            <person name="Hu Y."/>
            <person name="Antoshechkin I."/>
            <person name="Miller M.M."/>
            <person name="Sternberg P.W."/>
            <person name="Aroian R.V."/>
        </authorList>
    </citation>
    <scope>NUCLEOTIDE SEQUENCE</scope>
    <source>
        <strain evidence="2">HY135</strain>
    </source>
</reference>
<evidence type="ECO:0000313" key="1">
    <source>
        <dbReference type="EMBL" id="EYC13661.1"/>
    </source>
</evidence>
<dbReference type="Proteomes" id="UP000024635">
    <property type="component" value="Unassembled WGS sequence"/>
</dbReference>
<dbReference type="EMBL" id="JARK01001379">
    <property type="protein sequence ID" value="EYC13661.1"/>
    <property type="molecule type" value="Genomic_DNA"/>
</dbReference>